<dbReference type="InterPro" id="IPR000209">
    <property type="entry name" value="Peptidase_S8/S53_dom"/>
</dbReference>
<dbReference type="SUPFAM" id="SSF49785">
    <property type="entry name" value="Galactose-binding domain-like"/>
    <property type="match status" value="1"/>
</dbReference>
<dbReference type="CDD" id="cd04842">
    <property type="entry name" value="Peptidases_S8_Kp43_protease"/>
    <property type="match status" value="1"/>
</dbReference>
<dbReference type="PROSITE" id="PS00137">
    <property type="entry name" value="SUBTILASE_HIS"/>
    <property type="match status" value="1"/>
</dbReference>
<dbReference type="InterPro" id="IPR023828">
    <property type="entry name" value="Peptidase_S8_Ser-AS"/>
</dbReference>
<dbReference type="PROSITE" id="PS51892">
    <property type="entry name" value="SUBTILASE"/>
    <property type="match status" value="1"/>
</dbReference>
<accession>A0A7V3PTB6</accession>
<dbReference type="GO" id="GO:0004252">
    <property type="term" value="F:serine-type endopeptidase activity"/>
    <property type="evidence" value="ECO:0007669"/>
    <property type="project" value="UniProtKB-UniRule"/>
</dbReference>
<dbReference type="SUPFAM" id="SSF52743">
    <property type="entry name" value="Subtilisin-like"/>
    <property type="match status" value="1"/>
</dbReference>
<feature type="active site" description="Charge relay system" evidence="5">
    <location>
        <position position="235"/>
    </location>
</feature>
<dbReference type="InterPro" id="IPR008979">
    <property type="entry name" value="Galactose-bd-like_sf"/>
</dbReference>
<dbReference type="EMBL" id="DTMZ01000052">
    <property type="protein sequence ID" value="HGD12942.1"/>
    <property type="molecule type" value="Genomic_DNA"/>
</dbReference>
<dbReference type="Gene3D" id="2.60.120.380">
    <property type="match status" value="1"/>
</dbReference>
<keyword evidence="4 5" id="KW-0720">Serine protease</keyword>
<comment type="caution">
    <text evidence="7">The sequence shown here is derived from an EMBL/GenBank/DDBJ whole genome shotgun (WGS) entry which is preliminary data.</text>
</comment>
<reference evidence="7" key="1">
    <citation type="journal article" date="2020" name="mSystems">
        <title>Genome- and Community-Level Interaction Insights into Carbon Utilization and Element Cycling Functions of Hydrothermarchaeota in Hydrothermal Sediment.</title>
        <authorList>
            <person name="Zhou Z."/>
            <person name="Liu Y."/>
            <person name="Xu W."/>
            <person name="Pan J."/>
            <person name="Luo Z.H."/>
            <person name="Li M."/>
        </authorList>
    </citation>
    <scope>NUCLEOTIDE SEQUENCE [LARGE SCALE GENOMIC DNA]</scope>
    <source>
        <strain evidence="7">SpSt-914</strain>
    </source>
</reference>
<dbReference type="InterPro" id="IPR034058">
    <property type="entry name" value="TagA/B/C/D_pept_dom"/>
</dbReference>
<evidence type="ECO:0000256" key="4">
    <source>
        <dbReference type="ARBA" id="ARBA00022825"/>
    </source>
</evidence>
<dbReference type="InterPro" id="IPR015500">
    <property type="entry name" value="Peptidase_S8_subtilisin-rel"/>
</dbReference>
<feature type="active site" description="Charge relay system" evidence="5">
    <location>
        <position position="465"/>
    </location>
</feature>
<name>A0A7V3PTB6_UNCW3</name>
<keyword evidence="2 5" id="KW-0645">Protease</keyword>
<dbReference type="GO" id="GO:0006508">
    <property type="term" value="P:proteolysis"/>
    <property type="evidence" value="ECO:0007669"/>
    <property type="project" value="UniProtKB-KW"/>
</dbReference>
<protein>
    <recommendedName>
        <fullName evidence="6">Peptidase S8/S53 domain-containing protein</fullName>
    </recommendedName>
</protein>
<dbReference type="AlphaFoldDB" id="A0A7V3PTB6"/>
<evidence type="ECO:0000313" key="7">
    <source>
        <dbReference type="EMBL" id="HGD12942.1"/>
    </source>
</evidence>
<evidence type="ECO:0000256" key="5">
    <source>
        <dbReference type="PROSITE-ProRule" id="PRU01240"/>
    </source>
</evidence>
<evidence type="ECO:0000256" key="1">
    <source>
        <dbReference type="ARBA" id="ARBA00011073"/>
    </source>
</evidence>
<comment type="similarity">
    <text evidence="1 5">Belongs to the peptidase S8 family.</text>
</comment>
<feature type="active site" description="Charge relay system" evidence="5">
    <location>
        <position position="284"/>
    </location>
</feature>
<evidence type="ECO:0000256" key="3">
    <source>
        <dbReference type="ARBA" id="ARBA00022801"/>
    </source>
</evidence>
<gene>
    <name evidence="7" type="ORF">ENX16_02540</name>
</gene>
<keyword evidence="3 5" id="KW-0378">Hydrolase</keyword>
<dbReference type="InterPro" id="IPR022398">
    <property type="entry name" value="Peptidase_S8_His-AS"/>
</dbReference>
<dbReference type="PROSITE" id="PS00138">
    <property type="entry name" value="SUBTILASE_SER"/>
    <property type="match status" value="1"/>
</dbReference>
<sequence>MNRWFGLGLALFAFGFASPGLTRVKNRARFQPEPYAAAATIRFASGIQVDTRQPANNELSLDSHYLLLHFATPIYHHWFSILSEHRLEPVAYLAYQTLVARAHPGFTPANLLAIQKLLPLDWFGPFAPEYKLAPELLKPRKTIRQLLIARWQAKNTLSLTLDHQDKNELCRTVARLARQPDVCWLQEKGTPVLFNRNVQWVLQTGWDTVIPDSVASRRIWRYGIRGRNMIVGLFDSGINTEHDMFYDPFVPLSAPGIYLNHRKIIAYKLFYDAAFGDAAGANYHGSAVAGTLAGDDSITGNQTDLEGIAPEAKISFLDIGTASGQYIYSDDLTEMLDSVRLSRGLPEPVRQVSGSFGTMDYLSEYRLADATLDAVCWQDKKFLVVWAAGNGGGTSYRLGHPACAKNALTTGGCGNGTRANLIYSLSSAGPTRDGRIKPNLVAPAESIWTVYGGGINAYRVREGTSFAAPAVSGALLLLRQYLKEGWYPDGVPDPDRAIDAPSSALLRALAICATDTTVGRETIPDIRTGWGRLNLSRIMHFPDDSIRFVFVDETLGLATGEYDEYEIVLDRREPLRAVLVWTDTAALPNAAISIVNDLNLELESPDHNCYRGNQLLQSQSIANPDRWDERNVEELVQIARPLTGTWKIRVWARNVFTEHQPYALVIRARIAHPPGIAEKPTQLLSENLPVRINYLSRAQFAIPPYSQLLLSSPTGAQIARITNPSAQLQHWQPVNHHPKIAAGVYLFKIISPHQVQTGKILLLK</sequence>
<feature type="domain" description="Peptidase S8/S53" evidence="6">
    <location>
        <begin position="226"/>
        <end position="487"/>
    </location>
</feature>
<proteinExistence type="inferred from homology"/>
<organism evidence="7">
    <name type="scientific">candidate division WOR-3 bacterium</name>
    <dbReference type="NCBI Taxonomy" id="2052148"/>
    <lineage>
        <taxon>Bacteria</taxon>
        <taxon>Bacteria division WOR-3</taxon>
    </lineage>
</organism>
<dbReference type="InterPro" id="IPR036852">
    <property type="entry name" value="Peptidase_S8/S53_dom_sf"/>
</dbReference>
<evidence type="ECO:0000256" key="2">
    <source>
        <dbReference type="ARBA" id="ARBA00022670"/>
    </source>
</evidence>
<dbReference type="Pfam" id="PF00082">
    <property type="entry name" value="Peptidase_S8"/>
    <property type="match status" value="1"/>
</dbReference>
<dbReference type="InterPro" id="IPR051048">
    <property type="entry name" value="Peptidase_S8/S53_subtilisin"/>
</dbReference>
<dbReference type="PRINTS" id="PR00723">
    <property type="entry name" value="SUBTILISIN"/>
</dbReference>
<dbReference type="PANTHER" id="PTHR43399:SF4">
    <property type="entry name" value="CELL WALL-ASSOCIATED PROTEASE"/>
    <property type="match status" value="1"/>
</dbReference>
<dbReference type="Gene3D" id="3.40.50.200">
    <property type="entry name" value="Peptidase S8/S53 domain"/>
    <property type="match status" value="1"/>
</dbReference>
<evidence type="ECO:0000259" key="6">
    <source>
        <dbReference type="Pfam" id="PF00082"/>
    </source>
</evidence>
<dbReference type="PANTHER" id="PTHR43399">
    <property type="entry name" value="SUBTILISIN-RELATED"/>
    <property type="match status" value="1"/>
</dbReference>